<evidence type="ECO:0000259" key="3">
    <source>
        <dbReference type="Pfam" id="PF09832"/>
    </source>
</evidence>
<dbReference type="Proteomes" id="UP000516148">
    <property type="component" value="Chromosome"/>
</dbReference>
<dbReference type="KEGG" id="spap:H3Z74_23915"/>
<feature type="signal peptide" evidence="2">
    <location>
        <begin position="1"/>
        <end position="21"/>
    </location>
</feature>
<feature type="region of interest" description="Disordered" evidence="1">
    <location>
        <begin position="21"/>
        <end position="41"/>
    </location>
</feature>
<dbReference type="Pfam" id="PF09832">
    <property type="entry name" value="DUF2059"/>
    <property type="match status" value="1"/>
</dbReference>
<evidence type="ECO:0000256" key="1">
    <source>
        <dbReference type="SAM" id="MobiDB-lite"/>
    </source>
</evidence>
<keyword evidence="5" id="KW-1185">Reference proteome</keyword>
<reference evidence="4 5" key="1">
    <citation type="submission" date="2020-09" db="EMBL/GenBank/DDBJ databases">
        <title>Sphingomonas sp., a new species isolated from pork steak.</title>
        <authorList>
            <person name="Heidler von Heilborn D."/>
        </authorList>
    </citation>
    <scope>NUCLEOTIDE SEQUENCE [LARGE SCALE GENOMIC DNA]</scope>
    <source>
        <strain evidence="5">S8-3T</strain>
    </source>
</reference>
<sequence>MIRTATLVVLLASAVSAPLAAQTTPAPTAPAPAPAPAQATPVDPARLTVARALMDQIMPSATRDQMMRSMMAAMMQNMTRSFAQNAELAAAMDKQPGARAVFDRFMERQMARSTEELIANLPGMLDAMARAYARRFTLAQLNDMATFFATPTGQVYLAQAPTIMADPDVGVWMNGLMTRSMQRMPDEVAKLKAEIEALDKKGRH</sequence>
<dbReference type="AlphaFoldDB" id="A0A7H0LIX9"/>
<evidence type="ECO:0000313" key="5">
    <source>
        <dbReference type="Proteomes" id="UP000516148"/>
    </source>
</evidence>
<dbReference type="RefSeq" id="WP_187761943.1">
    <property type="nucleotide sequence ID" value="NZ_CP061038.1"/>
</dbReference>
<feature type="domain" description="DUF2059" evidence="3">
    <location>
        <begin position="124"/>
        <end position="166"/>
    </location>
</feature>
<gene>
    <name evidence="4" type="ORF">H3Z74_23915</name>
</gene>
<evidence type="ECO:0000313" key="4">
    <source>
        <dbReference type="EMBL" id="QNQ09632.1"/>
    </source>
</evidence>
<organism evidence="4 5">
    <name type="scientific">Sphingomonas alpina</name>
    <dbReference type="NCBI Taxonomy" id="653931"/>
    <lineage>
        <taxon>Bacteria</taxon>
        <taxon>Pseudomonadati</taxon>
        <taxon>Pseudomonadota</taxon>
        <taxon>Alphaproteobacteria</taxon>
        <taxon>Sphingomonadales</taxon>
        <taxon>Sphingomonadaceae</taxon>
        <taxon>Sphingomonas</taxon>
    </lineage>
</organism>
<feature type="chain" id="PRO_5028868151" evidence="2">
    <location>
        <begin position="22"/>
        <end position="204"/>
    </location>
</feature>
<accession>A0A7H0LIX9</accession>
<dbReference type="InterPro" id="IPR018637">
    <property type="entry name" value="DUF2059"/>
</dbReference>
<name>A0A7H0LIX9_9SPHN</name>
<keyword evidence="2" id="KW-0732">Signal</keyword>
<dbReference type="EMBL" id="CP061038">
    <property type="protein sequence ID" value="QNQ09632.1"/>
    <property type="molecule type" value="Genomic_DNA"/>
</dbReference>
<protein>
    <submittedName>
        <fullName evidence="4">DUF2059 domain-containing protein</fullName>
    </submittedName>
</protein>
<proteinExistence type="predicted"/>
<evidence type="ECO:0000256" key="2">
    <source>
        <dbReference type="SAM" id="SignalP"/>
    </source>
</evidence>